<dbReference type="InParanoid" id="E6W2X0"/>
<dbReference type="STRING" id="653733.Selin_2075"/>
<protein>
    <submittedName>
        <fullName evidence="1">Uncharacterized protein</fullName>
    </submittedName>
</protein>
<dbReference type="RefSeq" id="WP_013506675.1">
    <property type="nucleotide sequence ID" value="NC_014836.1"/>
</dbReference>
<keyword evidence="2" id="KW-1185">Reference proteome</keyword>
<evidence type="ECO:0000313" key="2">
    <source>
        <dbReference type="Proteomes" id="UP000002572"/>
    </source>
</evidence>
<dbReference type="eggNOG" id="ENOG502ZSIP">
    <property type="taxonomic scope" value="Bacteria"/>
</dbReference>
<dbReference type="EMBL" id="CP002432">
    <property type="protein sequence ID" value="ADU66795.1"/>
    <property type="molecule type" value="Genomic_DNA"/>
</dbReference>
<gene>
    <name evidence="1" type="ordered locus">Selin_2075</name>
</gene>
<dbReference type="AlphaFoldDB" id="E6W2X0"/>
<dbReference type="HOGENOM" id="CLU_2368272_0_0_0"/>
<dbReference type="KEGG" id="din:Selin_2075"/>
<organism evidence="1 2">
    <name type="scientific">Desulfurispirillum indicum (strain ATCC BAA-1389 / DSM 22839 / S5)</name>
    <dbReference type="NCBI Taxonomy" id="653733"/>
    <lineage>
        <taxon>Bacteria</taxon>
        <taxon>Pseudomonadati</taxon>
        <taxon>Chrysiogenota</taxon>
        <taxon>Chrysiogenia</taxon>
        <taxon>Chrysiogenales</taxon>
        <taxon>Chrysiogenaceae</taxon>
        <taxon>Desulfurispirillum</taxon>
    </lineage>
</organism>
<sequence>MSGRMMEGKIIKGVVEDLDRGHGMASVTIRSGKRIFSVLMPTSEVLTAGVELNREVFCMIEGKDITLFRDVQDFFRLYGQGRHNMEFHLPQPRLL</sequence>
<proteinExistence type="predicted"/>
<reference evidence="1 2" key="1">
    <citation type="submission" date="2010-12" db="EMBL/GenBank/DDBJ databases">
        <title>Complete sequence of Desulfurispirillum indicum S5.</title>
        <authorList>
            <consortium name="US DOE Joint Genome Institute"/>
            <person name="Lucas S."/>
            <person name="Copeland A."/>
            <person name="Lapidus A."/>
            <person name="Cheng J.-F."/>
            <person name="Goodwin L."/>
            <person name="Pitluck S."/>
            <person name="Chertkov O."/>
            <person name="Held B."/>
            <person name="Detter J.C."/>
            <person name="Han C."/>
            <person name="Tapia R."/>
            <person name="Land M."/>
            <person name="Hauser L."/>
            <person name="Kyrpides N."/>
            <person name="Ivanova N."/>
            <person name="Mikhailova N."/>
            <person name="Haggblom M."/>
            <person name="Rauschenbach I."/>
            <person name="Bini E."/>
            <person name="Woyke T."/>
        </authorList>
    </citation>
    <scope>NUCLEOTIDE SEQUENCE [LARGE SCALE GENOMIC DNA]</scope>
    <source>
        <strain evidence="2">ATCC BAA-1389 / DSM 22839 / S5</strain>
    </source>
</reference>
<dbReference type="OrthoDB" id="9810499at2"/>
<evidence type="ECO:0000313" key="1">
    <source>
        <dbReference type="EMBL" id="ADU66795.1"/>
    </source>
</evidence>
<dbReference type="Proteomes" id="UP000002572">
    <property type="component" value="Chromosome"/>
</dbReference>
<name>E6W2X0_DESIS</name>
<accession>E6W2X0</accession>